<evidence type="ECO:0000313" key="3">
    <source>
        <dbReference type="Proteomes" id="UP000437065"/>
    </source>
</evidence>
<feature type="domain" description="SCP" evidence="1">
    <location>
        <begin position="87"/>
        <end position="209"/>
    </location>
</feature>
<name>A0A6B0T760_9EURY</name>
<protein>
    <recommendedName>
        <fullName evidence="1">SCP domain-containing protein</fullName>
    </recommendedName>
</protein>
<evidence type="ECO:0000313" key="2">
    <source>
        <dbReference type="EMBL" id="MXR42339.1"/>
    </source>
</evidence>
<dbReference type="OrthoDB" id="60683at2157"/>
<dbReference type="PROSITE" id="PS51257">
    <property type="entry name" value="PROKAR_LIPOPROTEIN"/>
    <property type="match status" value="1"/>
</dbReference>
<dbReference type="CDD" id="cd05379">
    <property type="entry name" value="CAP_bacterial"/>
    <property type="match status" value="1"/>
</dbReference>
<gene>
    <name evidence="2" type="ORF">GRX01_13450</name>
</gene>
<dbReference type="InterPro" id="IPR035940">
    <property type="entry name" value="CAP_sf"/>
</dbReference>
<accession>A0A6B0T760</accession>
<proteinExistence type="predicted"/>
<sequence length="221" mass="24718">MSHKYNLIVALIALLLLSGCLSPVGSNSEPVVRTYTPSPMVDAESELPNFGHNQTNDEITTPKKLDNKTTRSDLNVTTVEILLNQKLNSHRRNNDLSRLVSDPRLARIARHHSYDMANREYINHTSPDGVTFGDRLLNANYDCLSSRENIAGRYWKAENTQTEEELAEAFLRGFIHSPEHNTAMVNPDMTTVGIGIYVAKDGRAYVTMNLCDADPTNEGEK</sequence>
<dbReference type="Pfam" id="PF00188">
    <property type="entry name" value="CAP"/>
    <property type="match status" value="1"/>
</dbReference>
<dbReference type="SUPFAM" id="SSF55797">
    <property type="entry name" value="PR-1-like"/>
    <property type="match status" value="1"/>
</dbReference>
<evidence type="ECO:0000259" key="1">
    <source>
        <dbReference type="Pfam" id="PF00188"/>
    </source>
</evidence>
<dbReference type="PANTHER" id="PTHR31157">
    <property type="entry name" value="SCP DOMAIN-CONTAINING PROTEIN"/>
    <property type="match status" value="1"/>
</dbReference>
<reference evidence="2 3" key="1">
    <citation type="submission" date="2019-12" db="EMBL/GenBank/DDBJ databases">
        <title>Isolation and characterization of three novel carbon monoxide-oxidizing members of Halobacteria from salione crusts and soils.</title>
        <authorList>
            <person name="Myers M.R."/>
            <person name="King G.M."/>
        </authorList>
    </citation>
    <scope>NUCLEOTIDE SEQUENCE [LARGE SCALE GENOMIC DNA]</scope>
    <source>
        <strain evidence="2 3">WSA2</strain>
    </source>
</reference>
<dbReference type="InterPro" id="IPR014044">
    <property type="entry name" value="CAP_dom"/>
</dbReference>
<dbReference type="Gene3D" id="3.40.33.10">
    <property type="entry name" value="CAP"/>
    <property type="match status" value="1"/>
</dbReference>
<keyword evidence="3" id="KW-1185">Reference proteome</keyword>
<dbReference type="PANTHER" id="PTHR31157:SF1">
    <property type="entry name" value="SCP DOMAIN-CONTAINING PROTEIN"/>
    <property type="match status" value="1"/>
</dbReference>
<dbReference type="AlphaFoldDB" id="A0A6B0T760"/>
<organism evidence="2 3">
    <name type="scientific">Halobaculum saliterrae</name>
    <dbReference type="NCBI Taxonomy" id="2073113"/>
    <lineage>
        <taxon>Archaea</taxon>
        <taxon>Methanobacteriati</taxon>
        <taxon>Methanobacteriota</taxon>
        <taxon>Stenosarchaea group</taxon>
        <taxon>Halobacteria</taxon>
        <taxon>Halobacteriales</taxon>
        <taxon>Haloferacaceae</taxon>
        <taxon>Halobaculum</taxon>
    </lineage>
</organism>
<dbReference type="Proteomes" id="UP000437065">
    <property type="component" value="Unassembled WGS sequence"/>
</dbReference>
<dbReference type="EMBL" id="WUUS01000008">
    <property type="protein sequence ID" value="MXR42339.1"/>
    <property type="molecule type" value="Genomic_DNA"/>
</dbReference>
<comment type="caution">
    <text evidence="2">The sequence shown here is derived from an EMBL/GenBank/DDBJ whole genome shotgun (WGS) entry which is preliminary data.</text>
</comment>
<dbReference type="RefSeq" id="WP_159668404.1">
    <property type="nucleotide sequence ID" value="NZ_WUUS01000008.1"/>
</dbReference>